<feature type="region of interest" description="Disordered" evidence="1">
    <location>
        <begin position="47"/>
        <end position="117"/>
    </location>
</feature>
<evidence type="ECO:0000256" key="1">
    <source>
        <dbReference type="SAM" id="MobiDB-lite"/>
    </source>
</evidence>
<organism evidence="2 3">
    <name type="scientific">Elysia marginata</name>
    <dbReference type="NCBI Taxonomy" id="1093978"/>
    <lineage>
        <taxon>Eukaryota</taxon>
        <taxon>Metazoa</taxon>
        <taxon>Spiralia</taxon>
        <taxon>Lophotrochozoa</taxon>
        <taxon>Mollusca</taxon>
        <taxon>Gastropoda</taxon>
        <taxon>Heterobranchia</taxon>
        <taxon>Euthyneura</taxon>
        <taxon>Panpulmonata</taxon>
        <taxon>Sacoglossa</taxon>
        <taxon>Placobranchoidea</taxon>
        <taxon>Plakobranchidae</taxon>
        <taxon>Elysia</taxon>
    </lineage>
</organism>
<sequence>MKRHLTVRKKTITTTLTTEEHLRKKEEEEESSKIKIALKESTVERRLDTIKTAEKQREMKKSSEKKDQDTQKEKFTVMKRNENKINMQRAEQAEQKLRMGEKKEITGKKKSNDKGNDANKANTLPFWFFFFFWTGQSHLVKKGEDMNPQPQKMFRHRGHWSWITKWHPTLLSSNG</sequence>
<evidence type="ECO:0000313" key="3">
    <source>
        <dbReference type="Proteomes" id="UP000762676"/>
    </source>
</evidence>
<feature type="compositionally biased region" description="Basic and acidic residues" evidence="1">
    <location>
        <begin position="47"/>
        <end position="83"/>
    </location>
</feature>
<feature type="compositionally biased region" description="Basic and acidic residues" evidence="1">
    <location>
        <begin position="91"/>
        <end position="117"/>
    </location>
</feature>
<proteinExistence type="predicted"/>
<evidence type="ECO:0000313" key="2">
    <source>
        <dbReference type="EMBL" id="GFR66949.1"/>
    </source>
</evidence>
<keyword evidence="3" id="KW-1185">Reference proteome</keyword>
<protein>
    <submittedName>
        <fullName evidence="2">Uncharacterized protein</fullName>
    </submittedName>
</protein>
<comment type="caution">
    <text evidence="2">The sequence shown here is derived from an EMBL/GenBank/DDBJ whole genome shotgun (WGS) entry which is preliminary data.</text>
</comment>
<dbReference type="Proteomes" id="UP000762676">
    <property type="component" value="Unassembled WGS sequence"/>
</dbReference>
<reference evidence="2 3" key="1">
    <citation type="journal article" date="2021" name="Elife">
        <title>Chloroplast acquisition without the gene transfer in kleptoplastic sea slugs, Plakobranchus ocellatus.</title>
        <authorList>
            <person name="Maeda T."/>
            <person name="Takahashi S."/>
            <person name="Yoshida T."/>
            <person name="Shimamura S."/>
            <person name="Takaki Y."/>
            <person name="Nagai Y."/>
            <person name="Toyoda A."/>
            <person name="Suzuki Y."/>
            <person name="Arimoto A."/>
            <person name="Ishii H."/>
            <person name="Satoh N."/>
            <person name="Nishiyama T."/>
            <person name="Hasebe M."/>
            <person name="Maruyama T."/>
            <person name="Minagawa J."/>
            <person name="Obokata J."/>
            <person name="Shigenobu S."/>
        </authorList>
    </citation>
    <scope>NUCLEOTIDE SEQUENCE [LARGE SCALE GENOMIC DNA]</scope>
</reference>
<gene>
    <name evidence="2" type="ORF">ElyMa_005571600</name>
</gene>
<name>A0AAV4F1R6_9GAST</name>
<dbReference type="EMBL" id="BMAT01011110">
    <property type="protein sequence ID" value="GFR66949.1"/>
    <property type="molecule type" value="Genomic_DNA"/>
</dbReference>
<dbReference type="AlphaFoldDB" id="A0AAV4F1R6"/>
<accession>A0AAV4F1R6</accession>